<reference evidence="3" key="2">
    <citation type="submission" date="2020-09" db="EMBL/GenBank/DDBJ databases">
        <authorList>
            <person name="Sun Q."/>
            <person name="Kim S."/>
        </authorList>
    </citation>
    <scope>NUCLEOTIDE SEQUENCE</scope>
    <source>
        <strain evidence="3">KCTC 23310</strain>
    </source>
</reference>
<dbReference type="Gene3D" id="3.40.50.1010">
    <property type="entry name" value="5'-nuclease"/>
    <property type="match status" value="1"/>
</dbReference>
<proteinExistence type="predicted"/>
<evidence type="ECO:0000313" key="4">
    <source>
        <dbReference type="Proteomes" id="UP000638981"/>
    </source>
</evidence>
<protein>
    <recommendedName>
        <fullName evidence="2">HTH OST-type domain-containing protein</fullName>
    </recommendedName>
</protein>
<dbReference type="Pfam" id="PF01936">
    <property type="entry name" value="NYN"/>
    <property type="match status" value="1"/>
</dbReference>
<dbReference type="PROSITE" id="PS51644">
    <property type="entry name" value="HTH_OST"/>
    <property type="match status" value="1"/>
</dbReference>
<gene>
    <name evidence="3" type="ORF">GCM10007315_06770</name>
</gene>
<evidence type="ECO:0000259" key="2">
    <source>
        <dbReference type="PROSITE" id="PS51644"/>
    </source>
</evidence>
<evidence type="ECO:0000313" key="3">
    <source>
        <dbReference type="EMBL" id="GHC47591.1"/>
    </source>
</evidence>
<dbReference type="InterPro" id="IPR021139">
    <property type="entry name" value="NYN"/>
</dbReference>
<dbReference type="EMBL" id="BMYJ01000002">
    <property type="protein sequence ID" value="GHC47591.1"/>
    <property type="molecule type" value="Genomic_DNA"/>
</dbReference>
<organism evidence="3 4">
    <name type="scientific">Neogemmobacter tilapiae</name>
    <dbReference type="NCBI Taxonomy" id="875041"/>
    <lineage>
        <taxon>Bacteria</taxon>
        <taxon>Pseudomonadati</taxon>
        <taxon>Pseudomonadota</taxon>
        <taxon>Alphaproteobacteria</taxon>
        <taxon>Rhodobacterales</taxon>
        <taxon>Paracoccaceae</taxon>
        <taxon>Neogemmobacter</taxon>
    </lineage>
</organism>
<keyword evidence="4" id="KW-1185">Reference proteome</keyword>
<dbReference type="Gene3D" id="3.30.420.610">
    <property type="entry name" value="LOTUS domain-like"/>
    <property type="match status" value="1"/>
</dbReference>
<reference evidence="3" key="1">
    <citation type="journal article" date="2014" name="Int. J. Syst. Evol. Microbiol.">
        <title>Complete genome sequence of Corynebacterium casei LMG S-19264T (=DSM 44701T), isolated from a smear-ripened cheese.</title>
        <authorList>
            <consortium name="US DOE Joint Genome Institute (JGI-PGF)"/>
            <person name="Walter F."/>
            <person name="Albersmeier A."/>
            <person name="Kalinowski J."/>
            <person name="Ruckert C."/>
        </authorList>
    </citation>
    <scope>NUCLEOTIDE SEQUENCE</scope>
    <source>
        <strain evidence="3">KCTC 23310</strain>
    </source>
</reference>
<dbReference type="Proteomes" id="UP000638981">
    <property type="component" value="Unassembled WGS sequence"/>
</dbReference>
<dbReference type="RefSeq" id="WP_189410222.1">
    <property type="nucleotide sequence ID" value="NZ_BMYJ01000002.1"/>
</dbReference>
<name>A0A918TIP8_9RHOB</name>
<feature type="domain" description="HTH OST-type" evidence="2">
    <location>
        <begin position="187"/>
        <end position="261"/>
    </location>
</feature>
<dbReference type="AlphaFoldDB" id="A0A918TIP8"/>
<accession>A0A918TIP8</accession>
<dbReference type="InterPro" id="IPR041966">
    <property type="entry name" value="LOTUS-like"/>
</dbReference>
<dbReference type="CDD" id="cd10146">
    <property type="entry name" value="LabA_like_C"/>
    <property type="match status" value="1"/>
</dbReference>
<dbReference type="GO" id="GO:0004540">
    <property type="term" value="F:RNA nuclease activity"/>
    <property type="evidence" value="ECO:0007669"/>
    <property type="project" value="InterPro"/>
</dbReference>
<sequence>MADAKLLAVLIDADNVPARHAGAILREITAFGEPSLRRVYGDWSSSALSAWKEQARELGLVMHQQSANTKGKNASDIGLVIDAMDILHRGKVDGFVLVSSDSDFTRLASRIREDGLEVIGIGEAKTPESLRNVCNRFVLIENITTLDDHPKELSPPPKPNPKLAAGQEKKAEAPTQVPMAEAPKKDPPSKVIPLVLDAMKKIDPDQEWFGLGQIGQFIVKAKPDFDSRTYGSAKLSDLLTKTGRFEVKQGSGNSLVVRDKA</sequence>
<dbReference type="PANTHER" id="PTHR35811:SF1">
    <property type="entry name" value="HTH OST-TYPE DOMAIN-CONTAINING PROTEIN"/>
    <property type="match status" value="1"/>
</dbReference>
<feature type="region of interest" description="Disordered" evidence="1">
    <location>
        <begin position="148"/>
        <end position="188"/>
    </location>
</feature>
<evidence type="ECO:0000256" key="1">
    <source>
        <dbReference type="SAM" id="MobiDB-lite"/>
    </source>
</evidence>
<dbReference type="PANTHER" id="PTHR35811">
    <property type="entry name" value="SLR1870 PROTEIN"/>
    <property type="match status" value="1"/>
</dbReference>
<dbReference type="InterPro" id="IPR025605">
    <property type="entry name" value="OST-HTH/LOTUS_dom"/>
</dbReference>
<comment type="caution">
    <text evidence="3">The sequence shown here is derived from an EMBL/GenBank/DDBJ whole genome shotgun (WGS) entry which is preliminary data.</text>
</comment>
<dbReference type="CDD" id="cd11297">
    <property type="entry name" value="PIN_LabA-like_N_1"/>
    <property type="match status" value="1"/>
</dbReference>
<dbReference type="Pfam" id="PF12872">
    <property type="entry name" value="OST-HTH"/>
    <property type="match status" value="1"/>
</dbReference>